<proteinExistence type="predicted"/>
<name>A0ABM9ZGF8_BRUPB</name>
<evidence type="ECO:0000313" key="1">
    <source>
        <dbReference type="EMBL" id="EEX98869.1"/>
    </source>
</evidence>
<gene>
    <name evidence="1" type="ORF">BAHG_03268</name>
</gene>
<keyword evidence="2" id="KW-1185">Reference proteome</keyword>
<sequence length="62" mass="6791">MLPTLSHLSVSNGPVSRLRHWCSSEYLRISPLHSEFHSPLPYSRLPVSKAVPGLSPGISPLT</sequence>
<evidence type="ECO:0000313" key="2">
    <source>
        <dbReference type="Proteomes" id="UP000004689"/>
    </source>
</evidence>
<reference evidence="1 2" key="1">
    <citation type="submission" date="2008-12" db="EMBL/GenBank/DDBJ databases">
        <title>The Genome Sequence of Brucella pinnipedialis B2/94.</title>
        <authorList>
            <consortium name="The Broad Institute Genome Sequencing Platform"/>
            <person name="Ward D."/>
            <person name="Young S.K."/>
            <person name="Kodira C.D."/>
            <person name="Zeng Q."/>
            <person name="Koehrsen M."/>
            <person name="Alvarado L."/>
            <person name="Berlin A."/>
            <person name="Borenstein D."/>
            <person name="Chen Z."/>
            <person name="Engels R."/>
            <person name="Freedman E."/>
            <person name="Gellesch M."/>
            <person name="Goldberg J."/>
            <person name="Griggs A."/>
            <person name="Gujja S."/>
            <person name="Heiman D."/>
            <person name="Hepburn T."/>
            <person name="Howarth C."/>
            <person name="Jen D."/>
            <person name="Larson L."/>
            <person name="Lewis B."/>
            <person name="Mehta T."/>
            <person name="Park D."/>
            <person name="Pearson M."/>
            <person name="Roberts A."/>
            <person name="Saif S."/>
            <person name="Shea T."/>
            <person name="Shenoy N."/>
            <person name="Sisk P."/>
            <person name="Stolte C."/>
            <person name="Sykes S."/>
            <person name="Walk T."/>
            <person name="White J."/>
            <person name="Yandava C."/>
            <person name="Whatmore A.M."/>
            <person name="Perrett L.L."/>
            <person name="O'Callaghan D."/>
            <person name="Nusbaum C."/>
            <person name="Galagan J."/>
            <person name="Birren B."/>
        </authorList>
    </citation>
    <scope>NUCLEOTIDE SEQUENCE [LARGE SCALE GENOMIC DNA]</scope>
    <source>
        <strain evidence="1 2">B2/94</strain>
    </source>
</reference>
<accession>A0ABM9ZGF8</accession>
<dbReference type="Proteomes" id="UP000004689">
    <property type="component" value="Unassembled WGS sequence"/>
</dbReference>
<organism evidence="1 2">
    <name type="scientific">Brucella pinnipedialis (strain NCTC 12890 / B2/94 / BCCN 94-73)</name>
    <dbReference type="NCBI Taxonomy" id="520461"/>
    <lineage>
        <taxon>Bacteria</taxon>
        <taxon>Pseudomonadati</taxon>
        <taxon>Pseudomonadota</taxon>
        <taxon>Alphaproteobacteria</taxon>
        <taxon>Hyphomicrobiales</taxon>
        <taxon>Brucellaceae</taxon>
        <taxon>Brucella/Ochrobactrum group</taxon>
        <taxon>Brucella</taxon>
    </lineage>
</organism>
<protein>
    <submittedName>
        <fullName evidence="1">Uncharacterized protein</fullName>
    </submittedName>
</protein>
<dbReference type="EMBL" id="DS999844">
    <property type="protein sequence ID" value="EEX98869.1"/>
    <property type="molecule type" value="Genomic_DNA"/>
</dbReference>